<dbReference type="GO" id="GO:0000271">
    <property type="term" value="P:polysaccharide biosynthetic process"/>
    <property type="evidence" value="ECO:0007669"/>
    <property type="project" value="UniProtKB-KW"/>
</dbReference>
<evidence type="ECO:0000259" key="4">
    <source>
        <dbReference type="Pfam" id="PF11380"/>
    </source>
</evidence>
<evidence type="ECO:0000313" key="6">
    <source>
        <dbReference type="EMBL" id="MCB4822051.1"/>
    </source>
</evidence>
<dbReference type="InterPro" id="IPR021520">
    <property type="entry name" value="Stealth_CR2"/>
</dbReference>
<feature type="domain" description="Stealth protein CR2 conserved region 2" evidence="4">
    <location>
        <begin position="38"/>
        <end position="134"/>
    </location>
</feature>
<evidence type="ECO:0000256" key="1">
    <source>
        <dbReference type="ARBA" id="ARBA00007583"/>
    </source>
</evidence>
<evidence type="ECO:0000313" key="7">
    <source>
        <dbReference type="Proteomes" id="UP001139311"/>
    </source>
</evidence>
<dbReference type="Pfam" id="PF17102">
    <property type="entry name" value="Stealth_CR3"/>
    <property type="match status" value="1"/>
</dbReference>
<gene>
    <name evidence="6" type="ORF">LHA35_09935</name>
</gene>
<comment type="similarity">
    <text evidence="1">Belongs to the stealth family.</text>
</comment>
<dbReference type="GO" id="GO:0016772">
    <property type="term" value="F:transferase activity, transferring phosphorus-containing groups"/>
    <property type="evidence" value="ECO:0007669"/>
    <property type="project" value="InterPro"/>
</dbReference>
<organism evidence="6 7">
    <name type="scientific">Roseicella aerolata</name>
    <dbReference type="NCBI Taxonomy" id="2883479"/>
    <lineage>
        <taxon>Bacteria</taxon>
        <taxon>Pseudomonadati</taxon>
        <taxon>Pseudomonadota</taxon>
        <taxon>Alphaproteobacteria</taxon>
        <taxon>Acetobacterales</taxon>
        <taxon>Roseomonadaceae</taxon>
        <taxon>Roseicella</taxon>
    </lineage>
</organism>
<reference evidence="6" key="1">
    <citation type="submission" date="2021-10" db="EMBL/GenBank/DDBJ databases">
        <title>Roseicella aerolatum sp. nov., isolated from aerosols of e-waste dismantling site.</title>
        <authorList>
            <person name="Qin T."/>
        </authorList>
    </citation>
    <scope>NUCLEOTIDE SEQUENCE</scope>
    <source>
        <strain evidence="6">GB24</strain>
    </source>
</reference>
<evidence type="ECO:0000256" key="2">
    <source>
        <dbReference type="ARBA" id="ARBA00022679"/>
    </source>
</evidence>
<evidence type="ECO:0000256" key="3">
    <source>
        <dbReference type="ARBA" id="ARBA00023169"/>
    </source>
</evidence>
<dbReference type="EMBL" id="JAJAQI010000012">
    <property type="protein sequence ID" value="MCB4822051.1"/>
    <property type="molecule type" value="Genomic_DNA"/>
</dbReference>
<proteinExistence type="inferred from homology"/>
<name>A0A9X1IC19_9PROT</name>
<dbReference type="RefSeq" id="WP_226607749.1">
    <property type="nucleotide sequence ID" value="NZ_JAJAQI010000012.1"/>
</dbReference>
<sequence length="315" mass="36372">MRPVDVVFTWVDGSTAKFRENFTRFAVGAQDMARLPQRFSDNGELRYAVRSVKRNMPWVRDVIVVHNGEPPSLGGVRLVSHSDIFPDSGHLPTFSSTAIECHLHRIPSLSEDFIYFNDDFFVCRPVSPEDLQGQHGLGRVILDNGLMNSPPNREWELFRWLLWVTNAALDARFGPAKRNAPAHTPQWYNRTLCSIVENEWERPLRQTSAHRFRTRGDLWFRALYCYYVVYMRHGLMDSDALCEKAGNDFHKANDKDAVTILFGDKDANFRAQVRQVLEVPPMFLCLNDHISHSDPNEGAKLQMEMVDFLNRMFPN</sequence>
<feature type="domain" description="Stealth protein CR3 conserved region 3" evidence="5">
    <location>
        <begin position="182"/>
        <end position="230"/>
    </location>
</feature>
<dbReference type="InterPro" id="IPR031357">
    <property type="entry name" value="Stealth_CR3"/>
</dbReference>
<evidence type="ECO:0000259" key="5">
    <source>
        <dbReference type="Pfam" id="PF17102"/>
    </source>
</evidence>
<comment type="caution">
    <text evidence="6">The sequence shown here is derived from an EMBL/GenBank/DDBJ whole genome shotgun (WGS) entry which is preliminary data.</text>
</comment>
<dbReference type="PANTHER" id="PTHR24045:SF0">
    <property type="entry name" value="N-ACETYLGLUCOSAMINE-1-PHOSPHOTRANSFERASE SUBUNITS ALPHA_BETA"/>
    <property type="match status" value="1"/>
</dbReference>
<accession>A0A9X1IC19</accession>
<dbReference type="Pfam" id="PF11380">
    <property type="entry name" value="Stealth_CR2"/>
    <property type="match status" value="1"/>
</dbReference>
<dbReference type="PANTHER" id="PTHR24045">
    <property type="match status" value="1"/>
</dbReference>
<keyword evidence="7" id="KW-1185">Reference proteome</keyword>
<dbReference type="Proteomes" id="UP001139311">
    <property type="component" value="Unassembled WGS sequence"/>
</dbReference>
<keyword evidence="2" id="KW-0808">Transferase</keyword>
<keyword evidence="3" id="KW-0270">Exopolysaccharide synthesis</keyword>
<dbReference type="AlphaFoldDB" id="A0A9X1IC19"/>
<dbReference type="InterPro" id="IPR047141">
    <property type="entry name" value="Stealth"/>
</dbReference>
<protein>
    <submittedName>
        <fullName evidence="6">Stealth family protein</fullName>
    </submittedName>
</protein>